<dbReference type="Gene3D" id="3.30.565.10">
    <property type="entry name" value="Histidine kinase-like ATPase, C-terminal domain"/>
    <property type="match status" value="1"/>
</dbReference>
<dbReference type="InterPro" id="IPR003661">
    <property type="entry name" value="HisK_dim/P_dom"/>
</dbReference>
<evidence type="ECO:0000256" key="3">
    <source>
        <dbReference type="ARBA" id="ARBA00012438"/>
    </source>
</evidence>
<dbReference type="InterPro" id="IPR050428">
    <property type="entry name" value="TCS_sensor_his_kinase"/>
</dbReference>
<dbReference type="Pfam" id="PF02518">
    <property type="entry name" value="HATPase_c"/>
    <property type="match status" value="1"/>
</dbReference>
<dbReference type="InterPro" id="IPR003594">
    <property type="entry name" value="HATPase_dom"/>
</dbReference>
<dbReference type="InterPro" id="IPR013727">
    <property type="entry name" value="2CSK_N"/>
</dbReference>
<evidence type="ECO:0000259" key="12">
    <source>
        <dbReference type="PROSITE" id="PS50109"/>
    </source>
</evidence>
<organism evidence="14 15">
    <name type="scientific">Pelomicrobium methylotrophicum</name>
    <dbReference type="NCBI Taxonomy" id="2602750"/>
    <lineage>
        <taxon>Bacteria</taxon>
        <taxon>Pseudomonadati</taxon>
        <taxon>Pseudomonadota</taxon>
        <taxon>Hydrogenophilia</taxon>
        <taxon>Hydrogenophilia incertae sedis</taxon>
        <taxon>Pelomicrobium</taxon>
    </lineage>
</organism>
<keyword evidence="9" id="KW-0902">Two-component regulatory system</keyword>
<keyword evidence="5" id="KW-0808">Transferase</keyword>
<dbReference type="SMART" id="SM00388">
    <property type="entry name" value="HisKA"/>
    <property type="match status" value="1"/>
</dbReference>
<comment type="caution">
    <text evidence="14">The sequence shown here is derived from an EMBL/GenBank/DDBJ whole genome shotgun (WGS) entry which is preliminary data.</text>
</comment>
<evidence type="ECO:0000256" key="9">
    <source>
        <dbReference type="ARBA" id="ARBA00023012"/>
    </source>
</evidence>
<protein>
    <recommendedName>
        <fullName evidence="3">histidine kinase</fullName>
        <ecNumber evidence="3">2.7.13.3</ecNumber>
    </recommendedName>
</protein>
<dbReference type="InterPro" id="IPR036097">
    <property type="entry name" value="HisK_dim/P_sf"/>
</dbReference>
<keyword evidence="15" id="KW-1185">Reference proteome</keyword>
<accession>A0A5C7EJL7</accession>
<comment type="catalytic activity">
    <reaction evidence="1">
        <text>ATP + protein L-histidine = ADP + protein N-phospho-L-histidine.</text>
        <dbReference type="EC" id="2.7.13.3"/>
    </reaction>
</comment>
<evidence type="ECO:0000256" key="2">
    <source>
        <dbReference type="ARBA" id="ARBA00004370"/>
    </source>
</evidence>
<dbReference type="CDD" id="cd00082">
    <property type="entry name" value="HisKA"/>
    <property type="match status" value="1"/>
</dbReference>
<keyword evidence="8 11" id="KW-1133">Transmembrane helix</keyword>
<dbReference type="Proteomes" id="UP000321201">
    <property type="component" value="Unassembled WGS sequence"/>
</dbReference>
<dbReference type="InParanoid" id="A0A5C7EJL7"/>
<dbReference type="CDD" id="cd00075">
    <property type="entry name" value="HATPase"/>
    <property type="match status" value="1"/>
</dbReference>
<feature type="domain" description="Histidine kinase" evidence="12">
    <location>
        <begin position="245"/>
        <end position="459"/>
    </location>
</feature>
<dbReference type="EMBL" id="VPFL01000006">
    <property type="protein sequence ID" value="TXF12364.1"/>
    <property type="molecule type" value="Genomic_DNA"/>
</dbReference>
<dbReference type="GO" id="GO:0000155">
    <property type="term" value="F:phosphorelay sensor kinase activity"/>
    <property type="evidence" value="ECO:0007669"/>
    <property type="project" value="InterPro"/>
</dbReference>
<evidence type="ECO:0000256" key="1">
    <source>
        <dbReference type="ARBA" id="ARBA00000085"/>
    </source>
</evidence>
<dbReference type="GO" id="GO:0005886">
    <property type="term" value="C:plasma membrane"/>
    <property type="evidence" value="ECO:0007669"/>
    <property type="project" value="TreeGrafter"/>
</dbReference>
<dbReference type="Pfam" id="PF00512">
    <property type="entry name" value="HisKA"/>
    <property type="match status" value="1"/>
</dbReference>
<comment type="subcellular location">
    <subcellularLocation>
        <location evidence="2">Membrane</location>
    </subcellularLocation>
</comment>
<dbReference type="OrthoDB" id="5297838at2"/>
<dbReference type="AlphaFoldDB" id="A0A5C7EJL7"/>
<dbReference type="InterPro" id="IPR036890">
    <property type="entry name" value="HATPase_C_sf"/>
</dbReference>
<dbReference type="EC" id="2.7.13.3" evidence="3"/>
<evidence type="ECO:0000256" key="6">
    <source>
        <dbReference type="ARBA" id="ARBA00022692"/>
    </source>
</evidence>
<dbReference type="PROSITE" id="PS50885">
    <property type="entry name" value="HAMP"/>
    <property type="match status" value="1"/>
</dbReference>
<keyword evidence="6 11" id="KW-0812">Transmembrane</keyword>
<evidence type="ECO:0000256" key="8">
    <source>
        <dbReference type="ARBA" id="ARBA00022989"/>
    </source>
</evidence>
<dbReference type="PROSITE" id="PS50109">
    <property type="entry name" value="HIS_KIN"/>
    <property type="match status" value="1"/>
</dbReference>
<dbReference type="SMART" id="SM00304">
    <property type="entry name" value="HAMP"/>
    <property type="match status" value="1"/>
</dbReference>
<dbReference type="InterPro" id="IPR003660">
    <property type="entry name" value="HAMP_dom"/>
</dbReference>
<dbReference type="Pfam" id="PF00672">
    <property type="entry name" value="HAMP"/>
    <property type="match status" value="1"/>
</dbReference>
<sequence length="461" mass="50949">MTTSRPLLRTKLLQWLLVPLIALLAVDAVVSYFVALRFSQRAYDRSLAEIARELALHVVEREGKVQFDLPEPAQRVLLADPSDRVYFSVTAADGVHLAGDNRLPHAPAARPGAPVFFSALVDARPVRVVELDVPRPGGTEPIATITVAETENKRSGLAREILLSVVMPQLLLIAITGLLVWNGVQRGLAPLDTLKEAIARRSHTDLRPLPEGGVPGEVQPLVRAINDLMHRLDHTLTLQNRFIADAAHQLKTPVAGLRAQLELMLRETDPQRLREALSRQYVGVERLARLVSQLLSLARNEPEALKTVRLQPVDLNALMLETTMDWVPEALKKDIDLGFEGLDRPLVIQGDPTRLRELFDNLLDNAIRYSQRGGRVTVRVRDTARPTVAIHDDGPRIPVEERRRIFERFHRLLGSGADGSGLGLAIAQEIARIHDAEISLADDADGVGNTFSVSFSRTDAT</sequence>
<dbReference type="SUPFAM" id="SSF47384">
    <property type="entry name" value="Homodimeric domain of signal transducing histidine kinase"/>
    <property type="match status" value="1"/>
</dbReference>
<dbReference type="InterPro" id="IPR005467">
    <property type="entry name" value="His_kinase_dom"/>
</dbReference>
<feature type="transmembrane region" description="Helical" evidence="11">
    <location>
        <begin position="161"/>
        <end position="181"/>
    </location>
</feature>
<dbReference type="PRINTS" id="PR00344">
    <property type="entry name" value="BCTRLSENSOR"/>
</dbReference>
<proteinExistence type="predicted"/>
<dbReference type="RefSeq" id="WP_147799232.1">
    <property type="nucleotide sequence ID" value="NZ_VPFL01000006.1"/>
</dbReference>
<dbReference type="PANTHER" id="PTHR45436">
    <property type="entry name" value="SENSOR HISTIDINE KINASE YKOH"/>
    <property type="match status" value="1"/>
</dbReference>
<evidence type="ECO:0000256" key="4">
    <source>
        <dbReference type="ARBA" id="ARBA00022553"/>
    </source>
</evidence>
<keyword evidence="4" id="KW-0597">Phosphoprotein</keyword>
<evidence type="ECO:0000256" key="5">
    <source>
        <dbReference type="ARBA" id="ARBA00022679"/>
    </source>
</evidence>
<dbReference type="PANTHER" id="PTHR45436:SF1">
    <property type="entry name" value="SENSOR PROTEIN QSEC"/>
    <property type="match status" value="1"/>
</dbReference>
<evidence type="ECO:0000256" key="11">
    <source>
        <dbReference type="SAM" id="Phobius"/>
    </source>
</evidence>
<dbReference type="InterPro" id="IPR004358">
    <property type="entry name" value="Sig_transdc_His_kin-like_C"/>
</dbReference>
<evidence type="ECO:0000256" key="7">
    <source>
        <dbReference type="ARBA" id="ARBA00022777"/>
    </source>
</evidence>
<dbReference type="Gene3D" id="1.10.287.130">
    <property type="match status" value="1"/>
</dbReference>
<name>A0A5C7EJL7_9PROT</name>
<evidence type="ECO:0000259" key="13">
    <source>
        <dbReference type="PROSITE" id="PS50885"/>
    </source>
</evidence>
<feature type="transmembrane region" description="Helical" evidence="11">
    <location>
        <begin position="12"/>
        <end position="35"/>
    </location>
</feature>
<evidence type="ECO:0000313" key="14">
    <source>
        <dbReference type="EMBL" id="TXF12364.1"/>
    </source>
</evidence>
<evidence type="ECO:0000313" key="15">
    <source>
        <dbReference type="Proteomes" id="UP000321201"/>
    </source>
</evidence>
<keyword evidence="7" id="KW-0418">Kinase</keyword>
<gene>
    <name evidence="14" type="ORF">FR698_05755</name>
</gene>
<keyword evidence="10 11" id="KW-0472">Membrane</keyword>
<dbReference type="Pfam" id="PF08521">
    <property type="entry name" value="2CSK_N"/>
    <property type="match status" value="1"/>
</dbReference>
<reference evidence="14 15" key="1">
    <citation type="submission" date="2019-08" db="EMBL/GenBank/DDBJ databases">
        <title>Pelomicrobium methylotrophicum gen. nov., sp. nov. a moderately thermophilic, facultatively anaerobic, lithoautotrophic and methylotrophic bacterium isolated from a terrestrial mud volcano.</title>
        <authorList>
            <person name="Slobodkina G.B."/>
            <person name="Merkel A.Y."/>
            <person name="Slobodkin A.I."/>
        </authorList>
    </citation>
    <scope>NUCLEOTIDE SEQUENCE [LARGE SCALE GENOMIC DNA]</scope>
    <source>
        <strain evidence="14 15">SM250</strain>
    </source>
</reference>
<dbReference type="SUPFAM" id="SSF55874">
    <property type="entry name" value="ATPase domain of HSP90 chaperone/DNA topoisomerase II/histidine kinase"/>
    <property type="match status" value="1"/>
</dbReference>
<dbReference type="SMART" id="SM00387">
    <property type="entry name" value="HATPase_c"/>
    <property type="match status" value="1"/>
</dbReference>
<feature type="domain" description="HAMP" evidence="13">
    <location>
        <begin position="185"/>
        <end position="237"/>
    </location>
</feature>
<evidence type="ECO:0000256" key="10">
    <source>
        <dbReference type="ARBA" id="ARBA00023136"/>
    </source>
</evidence>